<keyword evidence="5" id="KW-0812">Transmembrane</keyword>
<dbReference type="GO" id="GO:0005524">
    <property type="term" value="F:ATP binding"/>
    <property type="evidence" value="ECO:0007669"/>
    <property type="project" value="UniProtKB-UniRule"/>
</dbReference>
<gene>
    <name evidence="8" type="primary">essC</name>
    <name evidence="8" type="ORF">H9701_01610</name>
</gene>
<evidence type="ECO:0000313" key="8">
    <source>
        <dbReference type="EMBL" id="HJC40237.1"/>
    </source>
</evidence>
<dbReference type="CDD" id="cd00060">
    <property type="entry name" value="FHA"/>
    <property type="match status" value="1"/>
</dbReference>
<dbReference type="NCBIfam" id="TIGR03928">
    <property type="entry name" value="T7_EssCb_Firm"/>
    <property type="match status" value="1"/>
</dbReference>
<dbReference type="GO" id="GO:0003677">
    <property type="term" value="F:DNA binding"/>
    <property type="evidence" value="ECO:0007669"/>
    <property type="project" value="InterPro"/>
</dbReference>
<reference evidence="8" key="1">
    <citation type="journal article" date="2021" name="PeerJ">
        <title>Extensive microbial diversity within the chicken gut microbiome revealed by metagenomics and culture.</title>
        <authorList>
            <person name="Gilroy R."/>
            <person name="Ravi A."/>
            <person name="Getino M."/>
            <person name="Pursley I."/>
            <person name="Horton D.L."/>
            <person name="Alikhan N.F."/>
            <person name="Baker D."/>
            <person name="Gharbi K."/>
            <person name="Hall N."/>
            <person name="Watson M."/>
            <person name="Adriaenssens E.M."/>
            <person name="Foster-Nyarko E."/>
            <person name="Jarju S."/>
            <person name="Secka A."/>
            <person name="Antonio M."/>
            <person name="Oren A."/>
            <person name="Chaudhuri R.R."/>
            <person name="La Ragione R."/>
            <person name="Hildebrand F."/>
            <person name="Pallen M.J."/>
        </authorList>
    </citation>
    <scope>NUCLEOTIDE SEQUENCE</scope>
    <source>
        <strain evidence="8">CHK186-1790</strain>
    </source>
</reference>
<evidence type="ECO:0000259" key="6">
    <source>
        <dbReference type="PROSITE" id="PS50006"/>
    </source>
</evidence>
<feature type="transmembrane region" description="Helical" evidence="5">
    <location>
        <begin position="292"/>
        <end position="313"/>
    </location>
</feature>
<dbReference type="Proteomes" id="UP000823882">
    <property type="component" value="Unassembled WGS sequence"/>
</dbReference>
<dbReference type="InterPro" id="IPR050206">
    <property type="entry name" value="FtsK/SpoIIIE/SftA"/>
</dbReference>
<dbReference type="Pfam" id="PF00498">
    <property type="entry name" value="FHA"/>
    <property type="match status" value="1"/>
</dbReference>
<evidence type="ECO:0000313" key="9">
    <source>
        <dbReference type="Proteomes" id="UP000823882"/>
    </source>
</evidence>
<dbReference type="Pfam" id="PF01580">
    <property type="entry name" value="FtsK_SpoIIIE"/>
    <property type="match status" value="2"/>
</dbReference>
<evidence type="ECO:0000256" key="4">
    <source>
        <dbReference type="PROSITE-ProRule" id="PRU00289"/>
    </source>
</evidence>
<keyword evidence="3 4" id="KW-0067">ATP-binding</keyword>
<dbReference type="InterPro" id="IPR003593">
    <property type="entry name" value="AAA+_ATPase"/>
</dbReference>
<keyword evidence="2 4" id="KW-0547">Nucleotide-binding</keyword>
<evidence type="ECO:0000259" key="7">
    <source>
        <dbReference type="PROSITE" id="PS50901"/>
    </source>
</evidence>
<feature type="binding site" evidence="4">
    <location>
        <begin position="707"/>
        <end position="714"/>
    </location>
    <ligand>
        <name>ATP</name>
        <dbReference type="ChEBI" id="CHEBI:30616"/>
    </ligand>
</feature>
<organism evidence="8 9">
    <name type="scientific">Candidatus Intestinimonas pullistercoris</name>
    <dbReference type="NCBI Taxonomy" id="2838623"/>
    <lineage>
        <taxon>Bacteria</taxon>
        <taxon>Bacillati</taxon>
        <taxon>Bacillota</taxon>
        <taxon>Clostridia</taxon>
        <taxon>Eubacteriales</taxon>
        <taxon>Intestinimonas</taxon>
    </lineage>
</organism>
<dbReference type="SUPFAM" id="SSF52540">
    <property type="entry name" value="P-loop containing nucleoside triphosphate hydrolases"/>
    <property type="match status" value="2"/>
</dbReference>
<feature type="binding site" evidence="4">
    <location>
        <begin position="1054"/>
        <end position="1061"/>
    </location>
    <ligand>
        <name>ATP</name>
        <dbReference type="ChEBI" id="CHEBI:30616"/>
    </ligand>
</feature>
<dbReference type="EMBL" id="DWWJ01000028">
    <property type="protein sequence ID" value="HJC40237.1"/>
    <property type="molecule type" value="Genomic_DNA"/>
</dbReference>
<evidence type="ECO:0000256" key="1">
    <source>
        <dbReference type="ARBA" id="ARBA00022737"/>
    </source>
</evidence>
<dbReference type="InterPro" id="IPR002543">
    <property type="entry name" value="FtsK_dom"/>
</dbReference>
<dbReference type="SMART" id="SM00240">
    <property type="entry name" value="FHA"/>
    <property type="match status" value="1"/>
</dbReference>
<dbReference type="PANTHER" id="PTHR22683">
    <property type="entry name" value="SPORULATION PROTEIN RELATED"/>
    <property type="match status" value="1"/>
</dbReference>
<dbReference type="Gene3D" id="2.60.200.20">
    <property type="match status" value="1"/>
</dbReference>
<dbReference type="InterPro" id="IPR000253">
    <property type="entry name" value="FHA_dom"/>
</dbReference>
<evidence type="ECO:0000256" key="5">
    <source>
        <dbReference type="SAM" id="Phobius"/>
    </source>
</evidence>
<keyword evidence="5" id="KW-0472">Membrane</keyword>
<dbReference type="PROSITE" id="PS50901">
    <property type="entry name" value="FTSK"/>
    <property type="match status" value="2"/>
</dbReference>
<name>A0A9D2NYE6_9FIRM</name>
<reference evidence="8" key="2">
    <citation type="submission" date="2021-04" db="EMBL/GenBank/DDBJ databases">
        <authorList>
            <person name="Gilroy R."/>
        </authorList>
    </citation>
    <scope>NUCLEOTIDE SEQUENCE</scope>
    <source>
        <strain evidence="8">CHK186-1790</strain>
    </source>
</reference>
<feature type="domain" description="FHA" evidence="6">
    <location>
        <begin position="114"/>
        <end position="163"/>
    </location>
</feature>
<dbReference type="InterPro" id="IPR023839">
    <property type="entry name" value="Firmicutes_EssC_C"/>
</dbReference>
<keyword evidence="5" id="KW-1133">Transmembrane helix</keyword>
<sequence length="1528" mass="169591">MLVRLITKERMFTMSLPQRVSGQYWLSDLDPQGRARPVASVEGVQGQWMLRGSSVLALVNGPGEEMGQVPLEGENQVVAARYRGDGTRALLFLEPATQDRRTFRKFLLPRECRIDIGRAPENQIVFQNQYASSHHACLIWQKGAWSVTDTQSSNGTFVNGRRIATTPLSPGDVVYIMGLKLIPGAGFLAVNDPDGAVRVSGSLQPLPPQEPAEVAPSYQKEWQSERFFRSPRFCRSLPQETLRVDPPPGRQKLEEVPLPLLLGPALTMGMTAVIMGGIAVNNLLLGETELLTALPTLAMSVSMLAGTLLWPMLTKRHEKKKRLAAETMRQEKYLAYLDEVRNQIYAISTAQKEILMENAPSLESCRDRVRERRRDLWERTAGHEDFLRLRLGLGTLPLSADLRFPEEKFSLEDDHLFNSLFRLAREPKLLQDVPVTCSLREQNVIGVVGGEGVAGQLLQGLLLQIAALHGSDEVKLVFLTDGSRLERWGFLRWLPHVWSDRGEVRFFAVDDSEGKALSAQLERTLSERLQEREKSRGSCLPHYVLVALGMDLAGHTEIFRRALSAPAGAGFSCLVMASSLQELPRECSVVVELEGEEAVIYDKNDPSGQRQTFRPELLEEGTLEPLVRTLAGLELDSGQESFVLPTMLTFLELYHVGKVEHLNALTRWKENDPVNSLEVPVGLGTGGDPFYLDLHEKFHGPHGLVAGMTGSGKSEFIITYILSLAVNFHPDEVAFILIDYKGGGLAGAFEDPEKGIRLPHLAGTITNLDGPAVNRSLVSIQSELRRRQAIFNEARQVSGEGTIDIYKYQKMHRAGLVKEAVPHLFIISDEFAELKAQQPEFMAQLISAARIGRSLGVHLILATQKPSGVVDDQIWSNSRFRVCLKVQERADSMDMLKRPDAAALAETGRFYLQVGFNELFALGQSAWCGAPYVPVDRVEKKRDERVAVLDHLGRVLSEASPRPSQGKGSGLTQVVAVVRYLSDLAEGEGVSARRLWLPPIPAVIYLRNLREKYHWHTDLQELEPVIGEFDDPFRQAQGLLTLPFSRKGNALVYGATGGGKTTLLNTLLYGLLSDYGADRLHVYLVDLGEETLRAFEQAPQVGGVLFSGEEERVANLFKLLQAELARRKKLLAEDDGDYRRYGQRTGTPVPHILVVIRNYAAFAEQFENLEDALLRLTREGSKYGIYFLLTANSANAVRYRLTQNFAQTFALQLNDRADYISLLDGTDGVYPSKLKGRGVFKTDRTYEFQTAHMAPEDDPTAIRAFAAALAEGAEAFAPPVPSLPEHVTPETFPGPVTLEAFPVGVEKTSLRPAVLDLSRGVVTFLLGRDADDLSSTAQGFVRMLRRIEGLPVTVLDGAAFFPAGEEERLCQSGFEPWVEELFQEMVRRNNTYKTAANEGRPLPVFDPQCYVITGIGTILEGLDEAGRDKLRTLLEKAEVSYGIHFLLCDSAKDMAAHTGEPWYRRQVRPGEGIWAGDGISDQNVLKPSKLGREHFAELPPHFGYLLRRGKTTLVKLLEAEGTEGGEAE</sequence>
<feature type="domain" description="FtsK" evidence="7">
    <location>
        <begin position="1037"/>
        <end position="1220"/>
    </location>
</feature>
<feature type="transmembrane region" description="Helical" evidence="5">
    <location>
        <begin position="260"/>
        <end position="280"/>
    </location>
</feature>
<comment type="caution">
    <text evidence="8">The sequence shown here is derived from an EMBL/GenBank/DDBJ whole genome shotgun (WGS) entry which is preliminary data.</text>
</comment>
<dbReference type="InterPro" id="IPR008984">
    <property type="entry name" value="SMAD_FHA_dom_sf"/>
</dbReference>
<evidence type="ECO:0000256" key="3">
    <source>
        <dbReference type="ARBA" id="ARBA00022840"/>
    </source>
</evidence>
<protein>
    <submittedName>
        <fullName evidence="8">Type VII secretion protein EssC</fullName>
    </submittedName>
</protein>
<dbReference type="PANTHER" id="PTHR22683:SF1">
    <property type="entry name" value="TYPE VII SECRETION SYSTEM PROTEIN ESSC"/>
    <property type="match status" value="1"/>
</dbReference>
<dbReference type="Gene3D" id="3.40.50.300">
    <property type="entry name" value="P-loop containing nucleotide triphosphate hydrolases"/>
    <property type="match status" value="2"/>
</dbReference>
<dbReference type="SUPFAM" id="SSF49879">
    <property type="entry name" value="SMAD/FHA domain"/>
    <property type="match status" value="1"/>
</dbReference>
<dbReference type="SMART" id="SM00382">
    <property type="entry name" value="AAA"/>
    <property type="match status" value="2"/>
</dbReference>
<evidence type="ECO:0000256" key="2">
    <source>
        <dbReference type="ARBA" id="ARBA00022741"/>
    </source>
</evidence>
<accession>A0A9D2NYE6</accession>
<dbReference type="InterPro" id="IPR027417">
    <property type="entry name" value="P-loop_NTPase"/>
</dbReference>
<proteinExistence type="predicted"/>
<keyword evidence="1" id="KW-0677">Repeat</keyword>
<dbReference type="PROSITE" id="PS50006">
    <property type="entry name" value="FHA_DOMAIN"/>
    <property type="match status" value="1"/>
</dbReference>
<feature type="domain" description="FtsK" evidence="7">
    <location>
        <begin position="687"/>
        <end position="893"/>
    </location>
</feature>